<dbReference type="AlphaFoldDB" id="A0AAW9PTS5"/>
<dbReference type="RefSeq" id="WP_330484515.1">
    <property type="nucleotide sequence ID" value="NZ_JAZBJZ010000063.1"/>
</dbReference>
<dbReference type="EMBL" id="JAZBJZ010000063">
    <property type="protein sequence ID" value="MEE3718085.1"/>
    <property type="molecule type" value="Genomic_DNA"/>
</dbReference>
<dbReference type="Pfam" id="PF23856">
    <property type="entry name" value="DUF7219"/>
    <property type="match status" value="1"/>
</dbReference>
<name>A0AAW9PTS5_9CYAN</name>
<dbReference type="Proteomes" id="UP001333818">
    <property type="component" value="Unassembled WGS sequence"/>
</dbReference>
<protein>
    <recommendedName>
        <fullName evidence="3">Isopropylmalate/homocitrate/citramalate synthases</fullName>
    </recommendedName>
</protein>
<gene>
    <name evidence="1" type="ORF">V2H45_15200</name>
</gene>
<keyword evidence="2" id="KW-1185">Reference proteome</keyword>
<comment type="caution">
    <text evidence="1">The sequence shown here is derived from an EMBL/GenBank/DDBJ whole genome shotgun (WGS) entry which is preliminary data.</text>
</comment>
<evidence type="ECO:0000313" key="1">
    <source>
        <dbReference type="EMBL" id="MEE3718085.1"/>
    </source>
</evidence>
<organism evidence="1 2">
    <name type="scientific">Tumidithrix elongata BACA0141</name>
    <dbReference type="NCBI Taxonomy" id="2716417"/>
    <lineage>
        <taxon>Bacteria</taxon>
        <taxon>Bacillati</taxon>
        <taxon>Cyanobacteriota</taxon>
        <taxon>Cyanophyceae</taxon>
        <taxon>Pseudanabaenales</taxon>
        <taxon>Pseudanabaenaceae</taxon>
        <taxon>Tumidithrix</taxon>
        <taxon>Tumidithrix elongata</taxon>
    </lineage>
</organism>
<evidence type="ECO:0008006" key="3">
    <source>
        <dbReference type="Google" id="ProtNLM"/>
    </source>
</evidence>
<proteinExistence type="predicted"/>
<evidence type="ECO:0000313" key="2">
    <source>
        <dbReference type="Proteomes" id="UP001333818"/>
    </source>
</evidence>
<sequence length="79" mass="9008">MTEQTGKEEFLNPRARFQGEFSLENLAFDANLQEFANRITIICALENGGKISPQDAYKQIKKLWAELKKSKKSLLDSES</sequence>
<accession>A0AAW9PTS5</accession>
<reference evidence="1" key="1">
    <citation type="submission" date="2024-01" db="EMBL/GenBank/DDBJ databases">
        <title>Bank of Algae and Cyanobacteria of the Azores (BACA) strain genomes.</title>
        <authorList>
            <person name="Luz R."/>
            <person name="Cordeiro R."/>
            <person name="Fonseca A."/>
            <person name="Goncalves V."/>
        </authorList>
    </citation>
    <scope>NUCLEOTIDE SEQUENCE</scope>
    <source>
        <strain evidence="1">BACA0141</strain>
    </source>
</reference>
<dbReference type="InterPro" id="IPR055643">
    <property type="entry name" value="DUF7219"/>
</dbReference>